<gene>
    <name evidence="1" type="ORF">H4O21_05510</name>
</gene>
<evidence type="ECO:0000313" key="2">
    <source>
        <dbReference type="Proteomes" id="UP000565262"/>
    </source>
</evidence>
<evidence type="ECO:0000313" key="1">
    <source>
        <dbReference type="EMBL" id="MBB1486058.1"/>
    </source>
</evidence>
<proteinExistence type="predicted"/>
<keyword evidence="2" id="KW-1185">Reference proteome</keyword>
<dbReference type="GO" id="GO:0003746">
    <property type="term" value="F:translation elongation factor activity"/>
    <property type="evidence" value="ECO:0007669"/>
    <property type="project" value="UniProtKB-KW"/>
</dbReference>
<dbReference type="EMBL" id="JACJFM010000005">
    <property type="protein sequence ID" value="MBB1486058.1"/>
    <property type="molecule type" value="Genomic_DNA"/>
</dbReference>
<comment type="caution">
    <text evidence="1">The sequence shown here is derived from an EMBL/GenBank/DDBJ whole genome shotgun (WGS) entry which is preliminary data.</text>
</comment>
<dbReference type="Proteomes" id="UP000565262">
    <property type="component" value="Unassembled WGS sequence"/>
</dbReference>
<dbReference type="Pfam" id="PF04315">
    <property type="entry name" value="EpmC"/>
    <property type="match status" value="1"/>
</dbReference>
<keyword evidence="1" id="KW-0251">Elongation factor</keyword>
<reference evidence="1 2" key="1">
    <citation type="submission" date="2020-08" db="EMBL/GenBank/DDBJ databases">
        <title>Oceanospirillum sp. nov. isolated from marine sediment.</title>
        <authorList>
            <person name="Ji X."/>
        </authorList>
    </citation>
    <scope>NUCLEOTIDE SEQUENCE [LARGE SCALE GENOMIC DNA]</scope>
    <source>
        <strain evidence="1 2">D5</strain>
    </source>
</reference>
<protein>
    <submittedName>
        <fullName evidence="1">Elongation factor P hydroxylase</fullName>
    </submittedName>
</protein>
<dbReference type="RefSeq" id="WP_182807842.1">
    <property type="nucleotide sequence ID" value="NZ_JACJFM010000005.1"/>
</dbReference>
<dbReference type="AlphaFoldDB" id="A0A839IM74"/>
<accession>A0A839IM74</accession>
<keyword evidence="1" id="KW-0648">Protein biosynthesis</keyword>
<organism evidence="1 2">
    <name type="scientific">Oceanospirillum sediminis</name>
    <dbReference type="NCBI Taxonomy" id="2760088"/>
    <lineage>
        <taxon>Bacteria</taxon>
        <taxon>Pseudomonadati</taxon>
        <taxon>Pseudomonadota</taxon>
        <taxon>Gammaproteobacteria</taxon>
        <taxon>Oceanospirillales</taxon>
        <taxon>Oceanospirillaceae</taxon>
        <taxon>Oceanospirillum</taxon>
    </lineage>
</organism>
<dbReference type="InterPro" id="IPR007411">
    <property type="entry name" value="EpmC"/>
</dbReference>
<sequence>MSDLHHCDDLIRIFNDLFLISENTRLVRGDDEPIYLPASMTGSEHQVIFAHGFYASAMHEIAHWCVAGAKRRLLEDYGYWYEPDGRTEQQQRLFETVEVVPQAMEKCFCSAAGFPFRVSVDNLNGSPGDTSGFSHNVDLKAQKYLNHGLPGRAQRFFDALADYYQTGSVTVLSPDVRHLSDKKVSIMLAEC</sequence>
<name>A0A839IM74_9GAMM</name>